<dbReference type="PANTHER" id="PTHR47596">
    <property type="entry name" value="DVL13"/>
    <property type="match status" value="1"/>
</dbReference>
<feature type="region of interest" description="Disordered" evidence="8">
    <location>
        <begin position="89"/>
        <end position="116"/>
    </location>
</feature>
<evidence type="ECO:0000313" key="10">
    <source>
        <dbReference type="Proteomes" id="UP001345219"/>
    </source>
</evidence>
<sequence length="146" mass="16043">MDRFMAPSIHVLYNVSERQRRGHCATLPRSFSQNSSYSNKAHLPRSYSLKNASTPSSSCYTSSGNVGGGTACSNPNSSSSLFRSSSVRASSSTSKWSSLARSSSQKSSGSNVTRKYTSLAKEQKARFYIMRRCIAMLVCWHKHGEP</sequence>
<evidence type="ECO:0000256" key="8">
    <source>
        <dbReference type="SAM" id="MobiDB-lite"/>
    </source>
</evidence>
<evidence type="ECO:0000256" key="6">
    <source>
        <dbReference type="ARBA" id="ARBA00023136"/>
    </source>
</evidence>
<keyword evidence="3" id="KW-1003">Cell membrane</keyword>
<keyword evidence="4" id="KW-0812">Transmembrane</keyword>
<evidence type="ECO:0000256" key="4">
    <source>
        <dbReference type="ARBA" id="ARBA00022692"/>
    </source>
</evidence>
<comment type="similarity">
    <text evidence="7">Belongs to the DVL/RTFL small polypeptides family.</text>
</comment>
<dbReference type="Pfam" id="PF08137">
    <property type="entry name" value="DVL"/>
    <property type="match status" value="1"/>
</dbReference>
<evidence type="ECO:0000256" key="2">
    <source>
        <dbReference type="ARBA" id="ARBA00022473"/>
    </source>
</evidence>
<evidence type="ECO:0000256" key="1">
    <source>
        <dbReference type="ARBA" id="ARBA00004162"/>
    </source>
</evidence>
<dbReference type="AlphaFoldDB" id="A0AAN7LFQ7"/>
<organism evidence="9 10">
    <name type="scientific">Trapa incisa</name>
    <dbReference type="NCBI Taxonomy" id="236973"/>
    <lineage>
        <taxon>Eukaryota</taxon>
        <taxon>Viridiplantae</taxon>
        <taxon>Streptophyta</taxon>
        <taxon>Embryophyta</taxon>
        <taxon>Tracheophyta</taxon>
        <taxon>Spermatophyta</taxon>
        <taxon>Magnoliopsida</taxon>
        <taxon>eudicotyledons</taxon>
        <taxon>Gunneridae</taxon>
        <taxon>Pentapetalae</taxon>
        <taxon>rosids</taxon>
        <taxon>malvids</taxon>
        <taxon>Myrtales</taxon>
        <taxon>Lythraceae</taxon>
        <taxon>Trapa</taxon>
    </lineage>
</organism>
<keyword evidence="10" id="KW-1185">Reference proteome</keyword>
<protein>
    <submittedName>
        <fullName evidence="9">Uncharacterized protein</fullName>
    </submittedName>
</protein>
<comment type="subcellular location">
    <subcellularLocation>
        <location evidence="1">Cell membrane</location>
        <topology evidence="1">Single-pass membrane protein</topology>
    </subcellularLocation>
</comment>
<dbReference type="GO" id="GO:0005886">
    <property type="term" value="C:plasma membrane"/>
    <property type="evidence" value="ECO:0007669"/>
    <property type="project" value="UniProtKB-SubCell"/>
</dbReference>
<dbReference type="InterPro" id="IPR012552">
    <property type="entry name" value="DVL"/>
</dbReference>
<keyword evidence="5" id="KW-1133">Transmembrane helix</keyword>
<evidence type="ECO:0000256" key="5">
    <source>
        <dbReference type="ARBA" id="ARBA00022989"/>
    </source>
</evidence>
<dbReference type="PANTHER" id="PTHR47596:SF2">
    <property type="entry name" value="SMALL POLYPEPTIDE DEVIL 9"/>
    <property type="match status" value="1"/>
</dbReference>
<dbReference type="GO" id="GO:0048367">
    <property type="term" value="P:shoot system development"/>
    <property type="evidence" value="ECO:0007669"/>
    <property type="project" value="UniProtKB-ARBA"/>
</dbReference>
<feature type="compositionally biased region" description="Low complexity" evidence="8">
    <location>
        <begin position="89"/>
        <end position="110"/>
    </location>
</feature>
<name>A0AAN7LFQ7_9MYRT</name>
<keyword evidence="6" id="KW-0472">Membrane</keyword>
<evidence type="ECO:0000313" key="9">
    <source>
        <dbReference type="EMBL" id="KAK4779781.1"/>
    </source>
</evidence>
<evidence type="ECO:0000256" key="7">
    <source>
        <dbReference type="ARBA" id="ARBA00024340"/>
    </source>
</evidence>
<dbReference type="InterPro" id="IPR052692">
    <property type="entry name" value="DVL_RTFL_polypeptides"/>
</dbReference>
<dbReference type="GO" id="GO:0008285">
    <property type="term" value="P:negative regulation of cell population proliferation"/>
    <property type="evidence" value="ECO:0007669"/>
    <property type="project" value="InterPro"/>
</dbReference>
<accession>A0AAN7LFQ7</accession>
<gene>
    <name evidence="9" type="ORF">SAY87_015887</name>
</gene>
<reference evidence="9 10" key="1">
    <citation type="journal article" date="2023" name="Hortic Res">
        <title>Pangenome of water caltrop reveals structural variations and asymmetric subgenome divergence after allopolyploidization.</title>
        <authorList>
            <person name="Zhang X."/>
            <person name="Chen Y."/>
            <person name="Wang L."/>
            <person name="Yuan Y."/>
            <person name="Fang M."/>
            <person name="Shi L."/>
            <person name="Lu R."/>
            <person name="Comes H.P."/>
            <person name="Ma Y."/>
            <person name="Chen Y."/>
            <person name="Huang G."/>
            <person name="Zhou Y."/>
            <person name="Zheng Z."/>
            <person name="Qiu Y."/>
        </authorList>
    </citation>
    <scope>NUCLEOTIDE SEQUENCE [LARGE SCALE GENOMIC DNA]</scope>
    <source>
        <tissue evidence="9">Roots</tissue>
    </source>
</reference>
<proteinExistence type="inferred from homology"/>
<keyword evidence="2" id="KW-0217">Developmental protein</keyword>
<comment type="caution">
    <text evidence="9">The sequence shown here is derived from an EMBL/GenBank/DDBJ whole genome shotgun (WGS) entry which is preliminary data.</text>
</comment>
<dbReference type="EMBL" id="JAXIOK010000001">
    <property type="protein sequence ID" value="KAK4779781.1"/>
    <property type="molecule type" value="Genomic_DNA"/>
</dbReference>
<dbReference type="Proteomes" id="UP001345219">
    <property type="component" value="Chromosome 13"/>
</dbReference>
<evidence type="ECO:0000256" key="3">
    <source>
        <dbReference type="ARBA" id="ARBA00022475"/>
    </source>
</evidence>